<reference evidence="2" key="1">
    <citation type="journal article" date="2014" name="Front. Microbiol.">
        <title>High frequency of phylogenetically diverse reductive dehalogenase-homologous genes in deep subseafloor sedimentary metagenomes.</title>
        <authorList>
            <person name="Kawai M."/>
            <person name="Futagami T."/>
            <person name="Toyoda A."/>
            <person name="Takaki Y."/>
            <person name="Nishi S."/>
            <person name="Hori S."/>
            <person name="Arai W."/>
            <person name="Tsubouchi T."/>
            <person name="Morono Y."/>
            <person name="Uchiyama I."/>
            <person name="Ito T."/>
            <person name="Fujiyama A."/>
            <person name="Inagaki F."/>
            <person name="Takami H."/>
        </authorList>
    </citation>
    <scope>NUCLEOTIDE SEQUENCE</scope>
    <source>
        <strain evidence="2">Expedition CK06-06</strain>
    </source>
</reference>
<feature type="non-terminal residue" evidence="2">
    <location>
        <position position="1"/>
    </location>
</feature>
<proteinExistence type="predicted"/>
<dbReference type="GO" id="GO:0006433">
    <property type="term" value="P:prolyl-tRNA aminoacylation"/>
    <property type="evidence" value="ECO:0007669"/>
    <property type="project" value="InterPro"/>
</dbReference>
<organism evidence="2">
    <name type="scientific">marine sediment metagenome</name>
    <dbReference type="NCBI Taxonomy" id="412755"/>
    <lineage>
        <taxon>unclassified sequences</taxon>
        <taxon>metagenomes</taxon>
        <taxon>ecological metagenomes</taxon>
    </lineage>
</organism>
<dbReference type="InterPro" id="IPR016061">
    <property type="entry name" value="Pro-tRNA_ligase_II_C"/>
</dbReference>
<evidence type="ECO:0000259" key="1">
    <source>
        <dbReference type="SMART" id="SM00946"/>
    </source>
</evidence>
<name>X0SRC8_9ZZZZ</name>
<sequence length="91" mass="10321">QGNLLRQATQFRDANLHEADSYEELKEIVNEGWALIWHCGTAECEANIQEETKATSRCFPLDLNEKWNPEGAICTICGKPAQGRAYFSRAY</sequence>
<dbReference type="SUPFAM" id="SSF64586">
    <property type="entry name" value="C-terminal domain of ProRS"/>
    <property type="match status" value="1"/>
</dbReference>
<dbReference type="InterPro" id="IPR017449">
    <property type="entry name" value="Pro-tRNA_synth_II"/>
</dbReference>
<protein>
    <recommendedName>
        <fullName evidence="1">Proline-tRNA ligase class II C-terminal domain-containing protein</fullName>
    </recommendedName>
</protein>
<gene>
    <name evidence="2" type="ORF">S01H1_11225</name>
</gene>
<dbReference type="EMBL" id="BARS01005721">
    <property type="protein sequence ID" value="GAF77696.1"/>
    <property type="molecule type" value="Genomic_DNA"/>
</dbReference>
<dbReference type="Gene3D" id="3.30.110.30">
    <property type="entry name" value="C-terminal domain of ProRS"/>
    <property type="match status" value="1"/>
</dbReference>
<dbReference type="Pfam" id="PF09180">
    <property type="entry name" value="ProRS-C_1"/>
    <property type="match status" value="1"/>
</dbReference>
<dbReference type="GO" id="GO:0005524">
    <property type="term" value="F:ATP binding"/>
    <property type="evidence" value="ECO:0007669"/>
    <property type="project" value="InterPro"/>
</dbReference>
<dbReference type="SMART" id="SM00946">
    <property type="entry name" value="ProRS-C_1"/>
    <property type="match status" value="1"/>
</dbReference>
<dbReference type="AlphaFoldDB" id="X0SRC8"/>
<evidence type="ECO:0000313" key="2">
    <source>
        <dbReference type="EMBL" id="GAF77696.1"/>
    </source>
</evidence>
<dbReference type="GO" id="GO:0004827">
    <property type="term" value="F:proline-tRNA ligase activity"/>
    <property type="evidence" value="ECO:0007669"/>
    <property type="project" value="InterPro"/>
</dbReference>
<accession>X0SRC8</accession>
<comment type="caution">
    <text evidence="2">The sequence shown here is derived from an EMBL/GenBank/DDBJ whole genome shotgun (WGS) entry which is preliminary data.</text>
</comment>
<dbReference type="GO" id="GO:0005737">
    <property type="term" value="C:cytoplasm"/>
    <property type="evidence" value="ECO:0007669"/>
    <property type="project" value="InterPro"/>
</dbReference>
<feature type="domain" description="Proline-tRNA ligase class II C-terminal" evidence="1">
    <location>
        <begin position="22"/>
        <end position="91"/>
    </location>
</feature>